<evidence type="ECO:0000313" key="3">
    <source>
        <dbReference type="Proteomes" id="UP000324585"/>
    </source>
</evidence>
<name>A0A5J4YJ29_PORPP</name>
<keyword evidence="1" id="KW-1133">Transmembrane helix</keyword>
<accession>A0A5J4YJ29</accession>
<keyword evidence="1" id="KW-0472">Membrane</keyword>
<dbReference type="AlphaFoldDB" id="A0A5J4YJ29"/>
<dbReference type="EMBL" id="VRMN01000015">
    <property type="protein sequence ID" value="KAA8491155.1"/>
    <property type="molecule type" value="Genomic_DNA"/>
</dbReference>
<proteinExistence type="predicted"/>
<organism evidence="2 3">
    <name type="scientific">Porphyridium purpureum</name>
    <name type="common">Red alga</name>
    <name type="synonym">Porphyridium cruentum</name>
    <dbReference type="NCBI Taxonomy" id="35688"/>
    <lineage>
        <taxon>Eukaryota</taxon>
        <taxon>Rhodophyta</taxon>
        <taxon>Bangiophyceae</taxon>
        <taxon>Porphyridiales</taxon>
        <taxon>Porphyridiaceae</taxon>
        <taxon>Porphyridium</taxon>
    </lineage>
</organism>
<keyword evidence="3" id="KW-1185">Reference proteome</keyword>
<gene>
    <name evidence="2" type="ORF">FVE85_9450</name>
</gene>
<dbReference type="Proteomes" id="UP000324585">
    <property type="component" value="Unassembled WGS sequence"/>
</dbReference>
<keyword evidence="1" id="KW-0812">Transmembrane</keyword>
<sequence>MLLRNAARTARMAFLHFAGVLVAVWVMWICISIAADAEPLPPDAFDVDHDHHALRTSGPQRPRFSMPFPVRIQWVLSASETELHRTSRLQEQVASVLRMALPHWRALCAMPGDFDREEDDQPGTKYTSGTGFRETHVEITPEFQVDIIVVPGQLRKSRTAESKQGIGLLAERFFDAARGLIAVDGYVFDDAPDSIGALWRERLRSLTNVSRVNDHSARGHVVPTITFMDLSVASDSNYCYNMGLNQSAAAFIAGPASVFVDLRAGPCMPVRDLSWSGSLAPPSLQGSRQDSRTSIAVWSVHILRSALFPASLFCDDDVSTSSRVHLVSVSENRAPHAVEGHHVACDARISGLCLNARMAHDFFRLLVPDRAELSVDLRSYPVTSAIVDSLSEPVPTLSRSRALWDYKQVFLKEYTDGKSLEPDKNSVRQKKQPSELVIHIVESDLIEDSTTGSMGYAAYDSDQTSGSRTMLLVNLKGSSTFAFLVSFASGLLPATEGPYGNHIVGFGMAPFALSCGGCSDQLASFADYVVHVDIAMRAWSCVRMVDAFARELEEVSHKYYWLDSENTPFWSWREQSARSLNGLLQHHAIGYINLRARLEGRLRDLRAELSTYNEAIILFEKALSHFDAEPEKILSFRKNKTPPFLGWVLGLILGSAIVFASLALFLQRKVMRSSDETPASIIRQTSLEAKKGLVRFQKLKVSGGPSNGVRKVDAQRQNYLYSQF</sequence>
<feature type="transmembrane region" description="Helical" evidence="1">
    <location>
        <begin position="644"/>
        <end position="666"/>
    </location>
</feature>
<reference evidence="3" key="1">
    <citation type="journal article" date="2019" name="Nat. Commun.">
        <title>Expansion of phycobilisome linker gene families in mesophilic red algae.</title>
        <authorList>
            <person name="Lee J."/>
            <person name="Kim D."/>
            <person name="Bhattacharya D."/>
            <person name="Yoon H.S."/>
        </authorList>
    </citation>
    <scope>NUCLEOTIDE SEQUENCE [LARGE SCALE GENOMIC DNA]</scope>
    <source>
        <strain evidence="3">CCMP 1328</strain>
    </source>
</reference>
<evidence type="ECO:0008006" key="4">
    <source>
        <dbReference type="Google" id="ProtNLM"/>
    </source>
</evidence>
<evidence type="ECO:0000313" key="2">
    <source>
        <dbReference type="EMBL" id="KAA8491155.1"/>
    </source>
</evidence>
<feature type="transmembrane region" description="Helical" evidence="1">
    <location>
        <begin position="12"/>
        <end position="35"/>
    </location>
</feature>
<evidence type="ECO:0000256" key="1">
    <source>
        <dbReference type="SAM" id="Phobius"/>
    </source>
</evidence>
<comment type="caution">
    <text evidence="2">The sequence shown here is derived from an EMBL/GenBank/DDBJ whole genome shotgun (WGS) entry which is preliminary data.</text>
</comment>
<protein>
    <recommendedName>
        <fullName evidence="4">Transmembrane protein</fullName>
    </recommendedName>
</protein>